<proteinExistence type="predicted"/>
<dbReference type="HOGENOM" id="CLU_1195416_0_0_1"/>
<dbReference type="EMBL" id="KI283917">
    <property type="protein sequence ID" value="ESA13425.1"/>
    <property type="molecule type" value="Genomic_DNA"/>
</dbReference>
<accession>U9TZ86</accession>
<sequence length="232" mass="27377">MIGPFKLRSLFLDKIIKLNSFNSLLQKSGNYLENFGLGTISKDESKKHLLELIIKYCKNIKFFDLPEFDNQDNIYSALNLIKILDQNLNYLFIEFFDLNLNSNKISSILLKELDDYIIKFKKVKYLAFKEDFIEGRDLFLLKDYVKKFELYNIKIQSYDDLDTYNSYKHLNIVPLKYDAKYARSLNSLNESHSFHQQSPTDRVISQTNVCRQSSHRRGKEIRDILGLELGLE</sequence>
<evidence type="ECO:0000313" key="1">
    <source>
        <dbReference type="EMBL" id="ESA13425.1"/>
    </source>
</evidence>
<dbReference type="AlphaFoldDB" id="U9TZ86"/>
<name>U9TZ86_RHIID</name>
<protein>
    <submittedName>
        <fullName evidence="1">Uncharacterized protein</fullName>
    </submittedName>
</protein>
<dbReference type="VEuPathDB" id="FungiDB:RhiirFUN_010017"/>
<gene>
    <name evidence="1" type="ORF">GLOINDRAFT_26053</name>
</gene>
<organism evidence="1">
    <name type="scientific">Rhizophagus irregularis (strain DAOM 181602 / DAOM 197198 / MUCL 43194)</name>
    <name type="common">Arbuscular mycorrhizal fungus</name>
    <name type="synonym">Glomus intraradices</name>
    <dbReference type="NCBI Taxonomy" id="747089"/>
    <lineage>
        <taxon>Eukaryota</taxon>
        <taxon>Fungi</taxon>
        <taxon>Fungi incertae sedis</taxon>
        <taxon>Mucoromycota</taxon>
        <taxon>Glomeromycotina</taxon>
        <taxon>Glomeromycetes</taxon>
        <taxon>Glomerales</taxon>
        <taxon>Glomeraceae</taxon>
        <taxon>Rhizophagus</taxon>
    </lineage>
</organism>
<reference evidence="1" key="1">
    <citation type="submission" date="2013-07" db="EMBL/GenBank/DDBJ databases">
        <title>The genome of an arbuscular mycorrhizal fungus provides insights into the evolution of the oldest plant symbiosis.</title>
        <authorList>
            <consortium name="DOE Joint Genome Institute"/>
            <person name="Tisserant E."/>
            <person name="Malbreil M."/>
            <person name="Kuo A."/>
            <person name="Kohler A."/>
            <person name="Symeonidi A."/>
            <person name="Balestrini R."/>
            <person name="Charron P."/>
            <person name="Duensing N."/>
            <person name="Frei-dit-Frey N."/>
            <person name="Gianinazzi-Pearson V."/>
            <person name="Gilbert B."/>
            <person name="Handa Y."/>
            <person name="Hijri M."/>
            <person name="Kaul R."/>
            <person name="Kawaguchi M."/>
            <person name="Krajinski F."/>
            <person name="Lammers P."/>
            <person name="Lapierre D."/>
            <person name="Masclaux F.G."/>
            <person name="Murat C."/>
            <person name="Morin E."/>
            <person name="Ndikumana S."/>
            <person name="Pagni M."/>
            <person name="Petitpierre D."/>
            <person name="Requena N."/>
            <person name="Rosikiewicz P."/>
            <person name="Riley R."/>
            <person name="Saito K."/>
            <person name="San Clemente H."/>
            <person name="Shapiro H."/>
            <person name="van Tuinen D."/>
            <person name="Becard G."/>
            <person name="Bonfante P."/>
            <person name="Paszkowski U."/>
            <person name="Shachar-Hill Y."/>
            <person name="Young J.P."/>
            <person name="Sanders I.R."/>
            <person name="Henrissat B."/>
            <person name="Rensing S.A."/>
            <person name="Grigoriev I.V."/>
            <person name="Corradi N."/>
            <person name="Roux C."/>
            <person name="Martin F."/>
        </authorList>
    </citation>
    <scope>NUCLEOTIDE SEQUENCE</scope>
    <source>
        <strain evidence="1">DAOM 197198</strain>
    </source>
</reference>